<dbReference type="AlphaFoldDB" id="S4XBI0"/>
<dbReference type="HOGENOM" id="CLU_587559_0_0_11"/>
<dbReference type="PATRIC" id="fig|1200352.3.peg.286"/>
<dbReference type="ESTHER" id="9cory-s4xbi0">
    <property type="family name" value="Duf_1023"/>
</dbReference>
<dbReference type="Proteomes" id="UP000014809">
    <property type="component" value="Chromosome"/>
</dbReference>
<evidence type="ECO:0000313" key="3">
    <source>
        <dbReference type="Proteomes" id="UP000014809"/>
    </source>
</evidence>
<gene>
    <name evidence="2" type="ORF">A606_01430</name>
</gene>
<dbReference type="KEGG" id="cter:A606_01430"/>
<protein>
    <recommendedName>
        <fullName evidence="1">DUF1023 domain-containing protein</fullName>
    </recommendedName>
</protein>
<dbReference type="STRING" id="1200352.A606_01430"/>
<dbReference type="RefSeq" id="WP_020440306.1">
    <property type="nucleotide sequence ID" value="NC_021663.1"/>
</dbReference>
<accession>S4XBI0</accession>
<feature type="domain" description="DUF1023" evidence="1">
    <location>
        <begin position="224"/>
        <end position="383"/>
    </location>
</feature>
<dbReference type="EMBL" id="CP003696">
    <property type="protein sequence ID" value="AGP29941.1"/>
    <property type="molecule type" value="Genomic_DNA"/>
</dbReference>
<organism evidence="2 3">
    <name type="scientific">Corynebacterium terpenotabidum Y-11</name>
    <dbReference type="NCBI Taxonomy" id="1200352"/>
    <lineage>
        <taxon>Bacteria</taxon>
        <taxon>Bacillati</taxon>
        <taxon>Actinomycetota</taxon>
        <taxon>Actinomycetes</taxon>
        <taxon>Mycobacteriales</taxon>
        <taxon>Corynebacteriaceae</taxon>
        <taxon>Corynebacterium</taxon>
    </lineage>
</organism>
<dbReference type="Gene3D" id="3.40.50.1820">
    <property type="entry name" value="alpha/beta hydrolase"/>
    <property type="match status" value="1"/>
</dbReference>
<dbReference type="InterPro" id="IPR010427">
    <property type="entry name" value="DUF1023"/>
</dbReference>
<dbReference type="Pfam" id="PF06259">
    <property type="entry name" value="Abhydrolase_8"/>
    <property type="match status" value="1"/>
</dbReference>
<evidence type="ECO:0000313" key="2">
    <source>
        <dbReference type="EMBL" id="AGP29941.1"/>
    </source>
</evidence>
<proteinExistence type="predicted"/>
<name>S4XBI0_9CORY</name>
<evidence type="ECO:0000259" key="1">
    <source>
        <dbReference type="Pfam" id="PF06259"/>
    </source>
</evidence>
<dbReference type="InterPro" id="IPR029058">
    <property type="entry name" value="AB_hydrolase_fold"/>
</dbReference>
<sequence>MKIRDIADAHIPLAESCADQWASIGDDFTTVRTALESLSGFPEWTGAACGAMTQTVTATADRVGTAASSAQTVGSLLDAHCAALTTIQAAVRSTIALAESAGMTVHSDGLVTAGGGGLAGAVLDGMAAGATAILQGAMVAVRTLDAALAGTVAVGTSVEDTPTFISGDLGALADAVHLDEALAASMTPETRAAVWELATDAAQELMDRGLDPTELGVHVTEMNGELAVTIGDIDTADKVTTLVSGTGSSSLGGLRESSLLAARITNPGQATIAWHGYDAPASLPAASRNGNARRGGTELRGVQENLRTRNPDARLSIVGHSYGTRVIDEGAGDSSRALQADEIHLMGSPGMTALTADQLHLDALDGDAEVHVYRAPGDIIGAVTDNSLIHGRDPADLGWGADFINGTAPEDHSVPEKLDRWLLNGSGKDAADLAATLWGLADGDVGDEHSGYRTDEGVLEALRK</sequence>
<dbReference type="eggNOG" id="COG1506">
    <property type="taxonomic scope" value="Bacteria"/>
</dbReference>
<keyword evidence="3" id="KW-1185">Reference proteome</keyword>
<dbReference type="SUPFAM" id="SSF53474">
    <property type="entry name" value="alpha/beta-Hydrolases"/>
    <property type="match status" value="1"/>
</dbReference>
<dbReference type="OrthoDB" id="5969911at2"/>
<reference evidence="2 3" key="1">
    <citation type="submission" date="2012-06" db="EMBL/GenBank/DDBJ databases">
        <title>Complete genome sequence of Corynebacterium terpenotabidum Y-11 (=DSM 44721).</title>
        <authorList>
            <person name="Ruckert C."/>
            <person name="Albersmeier A."/>
            <person name="Al-Dilaimi A."/>
            <person name="Szczepanowski R."/>
            <person name="Kalinowski J."/>
        </authorList>
    </citation>
    <scope>NUCLEOTIDE SEQUENCE [LARGE SCALE GENOMIC DNA]</scope>
    <source>
        <strain evidence="2 3">Y-11</strain>
    </source>
</reference>